<accession>A0A0L0DUR2</accession>
<dbReference type="InterPro" id="IPR011990">
    <property type="entry name" value="TPR-like_helical_dom_sf"/>
</dbReference>
<dbReference type="Proteomes" id="UP000054408">
    <property type="component" value="Unassembled WGS sequence"/>
</dbReference>
<dbReference type="SUPFAM" id="SSF48452">
    <property type="entry name" value="TPR-like"/>
    <property type="match status" value="1"/>
</dbReference>
<dbReference type="eggNOG" id="KOG1124">
    <property type="taxonomic scope" value="Eukaryota"/>
</dbReference>
<comment type="pathway">
    <text evidence="3">Protein modification; protein glycosylation.</text>
</comment>
<feature type="domain" description="DUF1736" evidence="14">
    <location>
        <begin position="252"/>
        <end position="317"/>
    </location>
</feature>
<dbReference type="Gene3D" id="1.25.40.10">
    <property type="entry name" value="Tetratricopeptide repeat domain"/>
    <property type="match status" value="1"/>
</dbReference>
<sequence length="638" mass="67277">MESGGGGGAADGSFTFDDNSAIVHSPVLGSMRKPQTSAIYASRFDAWRAIGYTDFWGSRMDHPSSHRSYRPITVASFALQTLADPAHLPNPRPFLIANIALHLAASLLAGVALAATLGELVAFHPDDRAWIPHLAAAVALVFALHPLHTEAVASVVGRAESLAAIGMFGSATAATAHRHSLAIGLGLAGALAKESGVMVLALNAALALWRRERWLSIAAHIAAAAAMVVLTRVVLPGSAAREHGLLAGPPLAFIDNPIAFESSVIRRTLSYMYIHARYLALMVAPVTLSADYSYNVIPPVAPTEARAAVGVAVYAALAAMSAWVLVLVLPRRRLSIADAGLVVGLGWLVVPFLPASSAVATLATVIGERLAYTPLAGFLLLAASVALRLRRSPIMLWTLVVVAVALCVPRTRTRIADWRDNRAVFSSVVREYPAAAKALLSLGVVEVQAGNRTAARPLFEAAIKVYANYSEAHYCLGKLALELGDVAIGQRHLERALAIERTHAGALFEYGTMLAGQAQSAMTSAPARGKELLEQAKTVLRRAIKARPSLADGYVNLATAELLGGDAAAAVPLYRQALVRDPLSVSAHVHLALALVSLPANDAAEACTLAASIPRLPGWSFSRRLYEASYQVVVARCG</sequence>
<dbReference type="InterPro" id="IPR019734">
    <property type="entry name" value="TPR_rpt"/>
</dbReference>
<evidence type="ECO:0000256" key="10">
    <source>
        <dbReference type="ARBA" id="ARBA00022824"/>
    </source>
</evidence>
<evidence type="ECO:0000256" key="3">
    <source>
        <dbReference type="ARBA" id="ARBA00004922"/>
    </source>
</evidence>
<evidence type="ECO:0000256" key="4">
    <source>
        <dbReference type="ARBA" id="ARBA00007882"/>
    </source>
</evidence>
<keyword evidence="8" id="KW-0677">Repeat</keyword>
<proteinExistence type="inferred from homology"/>
<reference evidence="15 16" key="1">
    <citation type="submission" date="2010-05" db="EMBL/GenBank/DDBJ databases">
        <title>The Genome Sequence of Thecamonas trahens ATCC 50062.</title>
        <authorList>
            <consortium name="The Broad Institute Genome Sequencing Platform"/>
            <person name="Russ C."/>
            <person name="Cuomo C."/>
            <person name="Shea T."/>
            <person name="Young S.K."/>
            <person name="Zeng Q."/>
            <person name="Koehrsen M."/>
            <person name="Haas B."/>
            <person name="Borodovsky M."/>
            <person name="Guigo R."/>
            <person name="Alvarado L."/>
            <person name="Berlin A."/>
            <person name="Bochicchio J."/>
            <person name="Borenstein D."/>
            <person name="Chapman S."/>
            <person name="Chen Z."/>
            <person name="Freedman E."/>
            <person name="Gellesch M."/>
            <person name="Goldberg J."/>
            <person name="Griggs A."/>
            <person name="Gujja S."/>
            <person name="Heilman E."/>
            <person name="Heiman D."/>
            <person name="Hepburn T."/>
            <person name="Howarth C."/>
            <person name="Jen D."/>
            <person name="Larson L."/>
            <person name="Mehta T."/>
            <person name="Park D."/>
            <person name="Pearson M."/>
            <person name="Roberts A."/>
            <person name="Saif S."/>
            <person name="Shenoy N."/>
            <person name="Sisk P."/>
            <person name="Stolte C."/>
            <person name="Sykes S."/>
            <person name="Thomson T."/>
            <person name="Walk T."/>
            <person name="White J."/>
            <person name="Yandava C."/>
            <person name="Burger G."/>
            <person name="Gray M.W."/>
            <person name="Holland P.W.H."/>
            <person name="King N."/>
            <person name="Lang F.B.F."/>
            <person name="Roger A.J."/>
            <person name="Ruiz-Trillo I."/>
            <person name="Lander E."/>
            <person name="Nusbaum C."/>
        </authorList>
    </citation>
    <scope>NUCLEOTIDE SEQUENCE [LARGE SCALE GENOMIC DNA]</scope>
    <source>
        <strain evidence="15 16">ATCC 50062</strain>
    </source>
</reference>
<dbReference type="GO" id="GO:0004169">
    <property type="term" value="F:dolichyl-phosphate-mannose-protein mannosyltransferase activity"/>
    <property type="evidence" value="ECO:0007669"/>
    <property type="project" value="UniProtKB-EC"/>
</dbReference>
<feature type="transmembrane region" description="Helical" evidence="13">
    <location>
        <begin position="214"/>
        <end position="235"/>
    </location>
</feature>
<feature type="transmembrane region" description="Helical" evidence="13">
    <location>
        <begin position="94"/>
        <end position="117"/>
    </location>
</feature>
<dbReference type="SMART" id="SM00028">
    <property type="entry name" value="TPR"/>
    <property type="match status" value="3"/>
</dbReference>
<dbReference type="OMA" id="HWQHAVA"/>
<keyword evidence="9" id="KW-0802">TPR repeat</keyword>
<feature type="transmembrane region" description="Helical" evidence="13">
    <location>
        <begin position="183"/>
        <end position="208"/>
    </location>
</feature>
<keyword evidence="10" id="KW-0256">Endoplasmic reticulum</keyword>
<evidence type="ECO:0000313" key="15">
    <source>
        <dbReference type="EMBL" id="KNC55238.1"/>
    </source>
</evidence>
<evidence type="ECO:0000256" key="6">
    <source>
        <dbReference type="ARBA" id="ARBA00022679"/>
    </source>
</evidence>
<feature type="transmembrane region" description="Helical" evidence="13">
    <location>
        <begin position="307"/>
        <end position="329"/>
    </location>
</feature>
<comment type="similarity">
    <text evidence="4">Belongs to the TMTC family.</text>
</comment>
<feature type="transmembrane region" description="Helical" evidence="13">
    <location>
        <begin position="369"/>
        <end position="387"/>
    </location>
</feature>
<organism evidence="15 16">
    <name type="scientific">Thecamonas trahens ATCC 50062</name>
    <dbReference type="NCBI Taxonomy" id="461836"/>
    <lineage>
        <taxon>Eukaryota</taxon>
        <taxon>Apusozoa</taxon>
        <taxon>Apusomonadida</taxon>
        <taxon>Apusomonadidae</taxon>
        <taxon>Thecamonas</taxon>
    </lineage>
</organism>
<feature type="transmembrane region" description="Helical" evidence="13">
    <location>
        <begin position="341"/>
        <end position="363"/>
    </location>
</feature>
<name>A0A0L0DUR2_THETB</name>
<dbReference type="InterPro" id="IPR052346">
    <property type="entry name" value="O-mannosyl-transferase_TMTC"/>
</dbReference>
<keyword evidence="6" id="KW-0808">Transferase</keyword>
<dbReference type="OrthoDB" id="19588at2759"/>
<evidence type="ECO:0000256" key="11">
    <source>
        <dbReference type="ARBA" id="ARBA00022989"/>
    </source>
</evidence>
<dbReference type="GeneID" id="25568983"/>
<dbReference type="UniPathway" id="UPA00378"/>
<protein>
    <recommendedName>
        <fullName evidence="5">dolichyl-phosphate-mannose--protein mannosyltransferase</fullName>
        <ecNumber evidence="5">2.4.1.109</ecNumber>
    </recommendedName>
</protein>
<gene>
    <name evidence="15" type="ORF">AMSG_10872</name>
</gene>
<evidence type="ECO:0000256" key="9">
    <source>
        <dbReference type="ARBA" id="ARBA00022803"/>
    </source>
</evidence>
<keyword evidence="11 13" id="KW-1133">Transmembrane helix</keyword>
<dbReference type="RefSeq" id="XP_013753167.1">
    <property type="nucleotide sequence ID" value="XM_013897713.1"/>
</dbReference>
<evidence type="ECO:0000256" key="1">
    <source>
        <dbReference type="ARBA" id="ARBA00004141"/>
    </source>
</evidence>
<feature type="transmembrane region" description="Helical" evidence="13">
    <location>
        <begin position="394"/>
        <end position="411"/>
    </location>
</feature>
<feature type="transmembrane region" description="Helical" evidence="13">
    <location>
        <begin position="159"/>
        <end position="176"/>
    </location>
</feature>
<evidence type="ECO:0000256" key="5">
    <source>
        <dbReference type="ARBA" id="ARBA00012839"/>
    </source>
</evidence>
<evidence type="ECO:0000313" key="16">
    <source>
        <dbReference type="Proteomes" id="UP000054408"/>
    </source>
</evidence>
<dbReference type="PANTHER" id="PTHR44227:SF3">
    <property type="entry name" value="PROTEIN O-MANNOSYL-TRANSFERASE TMTC4"/>
    <property type="match status" value="1"/>
</dbReference>
<feature type="transmembrane region" description="Helical" evidence="13">
    <location>
        <begin position="129"/>
        <end position="147"/>
    </location>
</feature>
<evidence type="ECO:0000256" key="2">
    <source>
        <dbReference type="ARBA" id="ARBA00004240"/>
    </source>
</evidence>
<dbReference type="GO" id="GO:0016020">
    <property type="term" value="C:membrane"/>
    <property type="evidence" value="ECO:0007669"/>
    <property type="project" value="UniProtKB-SubCell"/>
</dbReference>
<dbReference type="EC" id="2.4.1.109" evidence="5"/>
<dbReference type="PANTHER" id="PTHR44227">
    <property type="match status" value="1"/>
</dbReference>
<comment type="subcellular location">
    <subcellularLocation>
        <location evidence="2">Endoplasmic reticulum</location>
    </subcellularLocation>
    <subcellularLocation>
        <location evidence="1">Membrane</location>
        <topology evidence="1">Multi-pass membrane protein</topology>
    </subcellularLocation>
</comment>
<dbReference type="GO" id="GO:0030968">
    <property type="term" value="P:endoplasmic reticulum unfolded protein response"/>
    <property type="evidence" value="ECO:0007669"/>
    <property type="project" value="TreeGrafter"/>
</dbReference>
<dbReference type="Pfam" id="PF13432">
    <property type="entry name" value="TPR_16"/>
    <property type="match status" value="2"/>
</dbReference>
<keyword evidence="16" id="KW-1185">Reference proteome</keyword>
<evidence type="ECO:0000259" key="14">
    <source>
        <dbReference type="Pfam" id="PF08409"/>
    </source>
</evidence>
<dbReference type="EMBL" id="GL349497">
    <property type="protein sequence ID" value="KNC55238.1"/>
    <property type="molecule type" value="Genomic_DNA"/>
</dbReference>
<evidence type="ECO:0000256" key="8">
    <source>
        <dbReference type="ARBA" id="ARBA00022737"/>
    </source>
</evidence>
<dbReference type="GO" id="GO:0005783">
    <property type="term" value="C:endoplasmic reticulum"/>
    <property type="evidence" value="ECO:0007669"/>
    <property type="project" value="UniProtKB-SubCell"/>
</dbReference>
<dbReference type="Pfam" id="PF08409">
    <property type="entry name" value="TMTC_DUF1736"/>
    <property type="match status" value="1"/>
</dbReference>
<evidence type="ECO:0000256" key="7">
    <source>
        <dbReference type="ARBA" id="ARBA00022692"/>
    </source>
</evidence>
<dbReference type="AlphaFoldDB" id="A0A0L0DUR2"/>
<evidence type="ECO:0000256" key="13">
    <source>
        <dbReference type="SAM" id="Phobius"/>
    </source>
</evidence>
<keyword evidence="7 13" id="KW-0812">Transmembrane</keyword>
<keyword evidence="12 13" id="KW-0472">Membrane</keyword>
<dbReference type="InterPro" id="IPR013618">
    <property type="entry name" value="TMTC_DUF1736"/>
</dbReference>
<dbReference type="STRING" id="461836.A0A0L0DUR2"/>
<evidence type="ECO:0000256" key="12">
    <source>
        <dbReference type="ARBA" id="ARBA00023136"/>
    </source>
</evidence>